<sequence>MPNTEATNRLFWTLQALLPPNPGGTSWHPISQEPLTQPELSSISVTVDPLCDWEYAWWENHEHADPDDPNCVYELVEGEMHLVQCCGEDEPTNLAPFVVQASDKPYLTIHDFVTDVHPILMGLRQNVLAVLGIWDCRPLPEETRLVVDCLVVSQLSITKEDEWIQAKRDRHRYPCLPPAGPLPLTSNGMPQLWSPQMEAEYDAYMSLN</sequence>
<name>A0A9P9AIJ0_9HYPO</name>
<accession>A0A9P9AIJ0</accession>
<dbReference type="OrthoDB" id="3944545at2759"/>
<reference evidence="1 2" key="1">
    <citation type="journal article" date="2021" name="Nat. Commun.">
        <title>Genetic determinants of endophytism in the Arabidopsis root mycobiome.</title>
        <authorList>
            <person name="Mesny F."/>
            <person name="Miyauchi S."/>
            <person name="Thiergart T."/>
            <person name="Pickel B."/>
            <person name="Atanasova L."/>
            <person name="Karlsson M."/>
            <person name="Huettel B."/>
            <person name="Barry K.W."/>
            <person name="Haridas S."/>
            <person name="Chen C."/>
            <person name="Bauer D."/>
            <person name="Andreopoulos W."/>
            <person name="Pangilinan J."/>
            <person name="LaButti K."/>
            <person name="Riley R."/>
            <person name="Lipzen A."/>
            <person name="Clum A."/>
            <person name="Drula E."/>
            <person name="Henrissat B."/>
            <person name="Kohler A."/>
            <person name="Grigoriev I.V."/>
            <person name="Martin F.M."/>
            <person name="Hacquard S."/>
        </authorList>
    </citation>
    <scope>NUCLEOTIDE SEQUENCE [LARGE SCALE GENOMIC DNA]</scope>
    <source>
        <strain evidence="1 2">MPI-CAGE-CH-0241</strain>
    </source>
</reference>
<protein>
    <submittedName>
        <fullName evidence="1">Uncharacterized protein</fullName>
    </submittedName>
</protein>
<dbReference type="Proteomes" id="UP000777438">
    <property type="component" value="Unassembled WGS sequence"/>
</dbReference>
<evidence type="ECO:0000313" key="2">
    <source>
        <dbReference type="Proteomes" id="UP000777438"/>
    </source>
</evidence>
<organism evidence="1 2">
    <name type="scientific">Thelonectria olida</name>
    <dbReference type="NCBI Taxonomy" id="1576542"/>
    <lineage>
        <taxon>Eukaryota</taxon>
        <taxon>Fungi</taxon>
        <taxon>Dikarya</taxon>
        <taxon>Ascomycota</taxon>
        <taxon>Pezizomycotina</taxon>
        <taxon>Sordariomycetes</taxon>
        <taxon>Hypocreomycetidae</taxon>
        <taxon>Hypocreales</taxon>
        <taxon>Nectriaceae</taxon>
        <taxon>Thelonectria</taxon>
    </lineage>
</organism>
<dbReference type="EMBL" id="JAGPYM010000062">
    <property type="protein sequence ID" value="KAH6870944.1"/>
    <property type="molecule type" value="Genomic_DNA"/>
</dbReference>
<dbReference type="AlphaFoldDB" id="A0A9P9AIJ0"/>
<comment type="caution">
    <text evidence="1">The sequence shown here is derived from an EMBL/GenBank/DDBJ whole genome shotgun (WGS) entry which is preliminary data.</text>
</comment>
<proteinExistence type="predicted"/>
<keyword evidence="2" id="KW-1185">Reference proteome</keyword>
<gene>
    <name evidence="1" type="ORF">B0T10DRAFT_501024</name>
</gene>
<evidence type="ECO:0000313" key="1">
    <source>
        <dbReference type="EMBL" id="KAH6870944.1"/>
    </source>
</evidence>